<name>A0A1Z1NEA4_9GAMA</name>
<protein>
    <submittedName>
        <fullName evidence="10">Nuclear egress membrane protein</fullName>
    </submittedName>
</protein>
<keyword evidence="7 9" id="KW-0472">Membrane</keyword>
<accession>A0A1Z1NEA4</accession>
<proteinExistence type="inferred from homology"/>
<evidence type="ECO:0000256" key="8">
    <source>
        <dbReference type="ARBA" id="ARBA00043948"/>
    </source>
</evidence>
<keyword evidence="1" id="KW-0597">Phosphoprotein</keyword>
<gene>
    <name evidence="10" type="primary">ORF67</name>
</gene>
<evidence type="ECO:0000256" key="6">
    <source>
        <dbReference type="ARBA" id="ARBA00022989"/>
    </source>
</evidence>
<organism evidence="10">
    <name type="scientific">Common bottlenose dolphin gammaherpesvirus 1 strain Sarasota</name>
    <dbReference type="NCBI Taxonomy" id="2022783"/>
    <lineage>
        <taxon>Viruses</taxon>
        <taxon>Duplodnaviria</taxon>
        <taxon>Heunggongvirae</taxon>
        <taxon>Peploviricota</taxon>
        <taxon>Herviviricetes</taxon>
        <taxon>Herpesvirales</taxon>
        <taxon>Orthoherpesviridae</taxon>
        <taxon>Gammaherpesvirinae</taxon>
        <taxon>Bossavirus</taxon>
        <taxon>Bossavirus delphinidgamma1</taxon>
        <taxon>Delphinid gammaherpesvirus 1</taxon>
    </lineage>
</organism>
<keyword evidence="11" id="KW-1185">Reference proteome</keyword>
<evidence type="ECO:0000256" key="5">
    <source>
        <dbReference type="ARBA" id="ARBA00022921"/>
    </source>
</evidence>
<dbReference type="Proteomes" id="UP000214863">
    <property type="component" value="Segment"/>
</dbReference>
<keyword evidence="2" id="KW-1048">Host nucleus</keyword>
<dbReference type="EMBL" id="KY965444">
    <property type="protein sequence ID" value="ARW78129.1"/>
    <property type="molecule type" value="Genomic_DNA"/>
</dbReference>
<sequence>MSGGGRKLVEELCQTVHSFLCQPGAVIDLEKCPIGHHVFSKGDSSAICTVRLKHGAIYNVEFLYKFWAHKLQGYKYPFCPCFIISNNGLATTLKCFLCEPRDISTQFGTCLPMAPDVTLRRNESILLRQDDFIKFKTPLVFAKDLDIVNSMVVCRTYLTDYKHSLQFLVVKAKNQRRVSNILNMIADANQPAHPTCPEGLVSARRSIKDARGSYVGASGTPRDPAVSLRGPRCGGPLTQRRCDPDQETVACWGRPGQWRWIRTWPLLWTVVPVMALALIFVAWRI</sequence>
<comment type="subcellular location">
    <subcellularLocation>
        <location evidence="8">Host nucleus inner membrane</location>
        <topology evidence="8">Single-pass membrane protein</topology>
    </subcellularLocation>
</comment>
<dbReference type="HAMAP" id="MF_04024">
    <property type="entry name" value="HSV_NEC2"/>
    <property type="match status" value="1"/>
</dbReference>
<evidence type="ECO:0000313" key="11">
    <source>
        <dbReference type="Proteomes" id="UP000214863"/>
    </source>
</evidence>
<dbReference type="Pfam" id="PF04541">
    <property type="entry name" value="Herpes_U34"/>
    <property type="match status" value="1"/>
</dbReference>
<dbReference type="GO" id="GO:0044201">
    <property type="term" value="C:host cell nuclear inner membrane"/>
    <property type="evidence" value="ECO:0007669"/>
    <property type="project" value="UniProtKB-SubCell"/>
</dbReference>
<keyword evidence="4" id="KW-1043">Host membrane</keyword>
<evidence type="ECO:0000313" key="10">
    <source>
        <dbReference type="EMBL" id="ARW78129.1"/>
    </source>
</evidence>
<evidence type="ECO:0000256" key="4">
    <source>
        <dbReference type="ARBA" id="ARBA00022870"/>
    </source>
</evidence>
<reference evidence="10" key="1">
    <citation type="submission" date="2017-04" db="EMBL/GenBank/DDBJ databases">
        <title>Genome sequence of delphinid gammaherpesvirus 1 from an Atlantic bottlenose dolphin (Tursiops truncatus).</title>
        <authorList>
            <person name="Davison A.J."/>
            <person name="Subramaniam K."/>
            <person name="Kerr K."/>
            <person name="Jacob J.J."/>
            <person name="Landrau-Giovannetti N."/>
            <person name="Waltzek T.B."/>
        </authorList>
    </citation>
    <scope>NUCLEOTIDE SEQUENCE [LARGE SCALE GENOMIC DNA]</scope>
    <source>
        <strain evidence="10">Sarasota</strain>
    </source>
</reference>
<dbReference type="KEGG" id="vg:33194281"/>
<keyword evidence="5" id="KW-0426">Late protein</keyword>
<keyword evidence="6 9" id="KW-1133">Transmembrane helix</keyword>
<feature type="transmembrane region" description="Helical" evidence="9">
    <location>
        <begin position="264"/>
        <end position="283"/>
    </location>
</feature>
<evidence type="ECO:0000256" key="1">
    <source>
        <dbReference type="ARBA" id="ARBA00022553"/>
    </source>
</evidence>
<dbReference type="InterPro" id="IPR007626">
    <property type="entry name" value="Herpesvirus_viron_egress-type"/>
</dbReference>
<keyword evidence="3 9" id="KW-0812">Transmembrane</keyword>
<evidence type="ECO:0000256" key="3">
    <source>
        <dbReference type="ARBA" id="ARBA00022692"/>
    </source>
</evidence>
<dbReference type="GeneID" id="33194281"/>
<dbReference type="RefSeq" id="YP_009388567.1">
    <property type="nucleotide sequence ID" value="NC_035117.1"/>
</dbReference>
<evidence type="ECO:0000256" key="2">
    <source>
        <dbReference type="ARBA" id="ARBA00022562"/>
    </source>
</evidence>
<evidence type="ECO:0000256" key="9">
    <source>
        <dbReference type="SAM" id="Phobius"/>
    </source>
</evidence>
<evidence type="ECO:0000256" key="7">
    <source>
        <dbReference type="ARBA" id="ARBA00023136"/>
    </source>
</evidence>